<dbReference type="AlphaFoldDB" id="A0A8J5UY12"/>
<proteinExistence type="predicted"/>
<accession>A0A8J5UY12</accession>
<comment type="caution">
    <text evidence="1">The sequence shown here is derived from an EMBL/GenBank/DDBJ whole genome shotgun (WGS) entry which is preliminary data.</text>
</comment>
<dbReference type="GO" id="GO:0000307">
    <property type="term" value="C:cyclin-dependent protein kinase holoenzyme complex"/>
    <property type="evidence" value="ECO:0007669"/>
    <property type="project" value="UniProtKB-ARBA"/>
</dbReference>
<evidence type="ECO:0000313" key="1">
    <source>
        <dbReference type="EMBL" id="KAG7664025.1"/>
    </source>
</evidence>
<keyword evidence="2" id="KW-1185">Reference proteome</keyword>
<reference evidence="1 2" key="1">
    <citation type="journal article" date="2021" name="DNA Res.">
        <title>Genome analysis of Candida subhashii reveals its hybrid nature and dual mitochondrial genome conformations.</title>
        <authorList>
            <person name="Mixao V."/>
            <person name="Hegedusova E."/>
            <person name="Saus E."/>
            <person name="Pryszcz L.P."/>
            <person name="Cillingova A."/>
            <person name="Nosek J."/>
            <person name="Gabaldon T."/>
        </authorList>
    </citation>
    <scope>NUCLEOTIDE SEQUENCE [LARGE SCALE GENOMIC DNA]</scope>
    <source>
        <strain evidence="1 2">CBS 10753</strain>
    </source>
</reference>
<name>A0A8J5UY12_9ASCO</name>
<dbReference type="GeneID" id="73469264"/>
<sequence>MDQFYINNYVKFVWIILSHGNATTTSTATNFKSFQTFNTKYGKFIQDLIINSQLSQTNLLISLYYLYKYYHHNDVLTNDTTIPSSNDEEEIPMTIYLIIISLVLANKSFDDQSYTLKTWLIIINNTKNSQVISLDLKLLNYLEGYFLSALGFKLSYISIQHDQSFWNVFSGKSLFKLSKSIVARFRAVVDNSSLLSSPATTTTLASSIPISYIGHPAMIDFSSPALSTASSMSPTSSTTTTYFSSPVGYDTPLTPITPVEGYITASSSKRRRLTPPTYQQRQQFQQLPPPSQYSLPMMSGVPSLFMQQQQFVPAQAPMYTQPMGTTMVVVPALPSQQSNNQAAMGSSYVPSSLFSKSNYYGY</sequence>
<dbReference type="EMBL" id="JAGSYN010000110">
    <property type="protein sequence ID" value="KAG7664025.1"/>
    <property type="molecule type" value="Genomic_DNA"/>
</dbReference>
<organism evidence="1 2">
    <name type="scientific">[Candida] subhashii</name>
    <dbReference type="NCBI Taxonomy" id="561895"/>
    <lineage>
        <taxon>Eukaryota</taxon>
        <taxon>Fungi</taxon>
        <taxon>Dikarya</taxon>
        <taxon>Ascomycota</taxon>
        <taxon>Saccharomycotina</taxon>
        <taxon>Pichiomycetes</taxon>
        <taxon>Debaryomycetaceae</taxon>
        <taxon>Spathaspora</taxon>
    </lineage>
</organism>
<protein>
    <submittedName>
        <fullName evidence="1">Uncharacterized protein</fullName>
    </submittedName>
</protein>
<dbReference type="GO" id="GO:0016538">
    <property type="term" value="F:cyclin-dependent protein serine/threonine kinase regulator activity"/>
    <property type="evidence" value="ECO:0007669"/>
    <property type="project" value="TreeGrafter"/>
</dbReference>
<dbReference type="Proteomes" id="UP000694255">
    <property type="component" value="Unassembled WGS sequence"/>
</dbReference>
<dbReference type="PANTHER" id="PTHR15615:SF27">
    <property type="entry name" value="PHO85 CYCLIN CLG1"/>
    <property type="match status" value="1"/>
</dbReference>
<evidence type="ECO:0000313" key="2">
    <source>
        <dbReference type="Proteomes" id="UP000694255"/>
    </source>
</evidence>
<dbReference type="PANTHER" id="PTHR15615">
    <property type="match status" value="1"/>
</dbReference>
<dbReference type="GO" id="GO:0005634">
    <property type="term" value="C:nucleus"/>
    <property type="evidence" value="ECO:0007669"/>
    <property type="project" value="TreeGrafter"/>
</dbReference>
<gene>
    <name evidence="1" type="ORF">J8A68_002463</name>
</gene>
<dbReference type="GO" id="GO:0019901">
    <property type="term" value="F:protein kinase binding"/>
    <property type="evidence" value="ECO:0007669"/>
    <property type="project" value="InterPro"/>
</dbReference>
<dbReference type="OrthoDB" id="244495at2759"/>
<dbReference type="InterPro" id="IPR013922">
    <property type="entry name" value="Cyclin_PHO80-like"/>
</dbReference>
<dbReference type="RefSeq" id="XP_049264257.1">
    <property type="nucleotide sequence ID" value="XM_049406216.1"/>
</dbReference>